<feature type="compositionally biased region" description="Acidic residues" evidence="3">
    <location>
        <begin position="11"/>
        <end position="21"/>
    </location>
</feature>
<dbReference type="Proteomes" id="UP001499987">
    <property type="component" value="Unassembled WGS sequence"/>
</dbReference>
<evidence type="ECO:0000313" key="6">
    <source>
        <dbReference type="Proteomes" id="UP001499987"/>
    </source>
</evidence>
<evidence type="ECO:0000313" key="5">
    <source>
        <dbReference type="EMBL" id="GAA1082002.1"/>
    </source>
</evidence>
<dbReference type="RefSeq" id="WP_344623733.1">
    <property type="nucleotide sequence ID" value="NZ_BAAALD010000020.1"/>
</dbReference>
<dbReference type="EMBL" id="BAAALD010000020">
    <property type="protein sequence ID" value="GAA1082002.1"/>
    <property type="molecule type" value="Genomic_DNA"/>
</dbReference>
<feature type="domain" description="Carrier" evidence="4">
    <location>
        <begin position="42"/>
        <end position="119"/>
    </location>
</feature>
<reference evidence="5 6" key="1">
    <citation type="journal article" date="2019" name="Int. J. Syst. Evol. Microbiol.">
        <title>The Global Catalogue of Microorganisms (GCM) 10K type strain sequencing project: providing services to taxonomists for standard genome sequencing and annotation.</title>
        <authorList>
            <consortium name="The Broad Institute Genomics Platform"/>
            <consortium name="The Broad Institute Genome Sequencing Center for Infectious Disease"/>
            <person name="Wu L."/>
            <person name="Ma J."/>
        </authorList>
    </citation>
    <scope>NUCLEOTIDE SEQUENCE [LARGE SCALE GENOMIC DNA]</scope>
    <source>
        <strain evidence="5 6">JCM 13002</strain>
    </source>
</reference>
<gene>
    <name evidence="5" type="ORF">GCM10009663_26120</name>
</gene>
<dbReference type="InterPro" id="IPR036736">
    <property type="entry name" value="ACP-like_sf"/>
</dbReference>
<dbReference type="InterPro" id="IPR009081">
    <property type="entry name" value="PP-bd_ACP"/>
</dbReference>
<dbReference type="SUPFAM" id="SSF47336">
    <property type="entry name" value="ACP-like"/>
    <property type="match status" value="1"/>
</dbReference>
<feature type="region of interest" description="Disordered" evidence="3">
    <location>
        <begin position="1"/>
        <end position="31"/>
    </location>
</feature>
<keyword evidence="2" id="KW-0597">Phosphoprotein</keyword>
<evidence type="ECO:0000259" key="4">
    <source>
        <dbReference type="PROSITE" id="PS50075"/>
    </source>
</evidence>
<accession>A0ABN1TIU9</accession>
<evidence type="ECO:0000256" key="1">
    <source>
        <dbReference type="ARBA" id="ARBA00022450"/>
    </source>
</evidence>
<evidence type="ECO:0000256" key="2">
    <source>
        <dbReference type="ARBA" id="ARBA00022553"/>
    </source>
</evidence>
<dbReference type="Pfam" id="PF00550">
    <property type="entry name" value="PP-binding"/>
    <property type="match status" value="1"/>
</dbReference>
<comment type="caution">
    <text evidence="5">The sequence shown here is derived from an EMBL/GenBank/DDBJ whole genome shotgun (WGS) entry which is preliminary data.</text>
</comment>
<organism evidence="5 6">
    <name type="scientific">Kitasatospora arboriphila</name>
    <dbReference type="NCBI Taxonomy" id="258052"/>
    <lineage>
        <taxon>Bacteria</taxon>
        <taxon>Bacillati</taxon>
        <taxon>Actinomycetota</taxon>
        <taxon>Actinomycetes</taxon>
        <taxon>Kitasatosporales</taxon>
        <taxon>Streptomycetaceae</taxon>
        <taxon>Kitasatospora</taxon>
    </lineage>
</organism>
<proteinExistence type="predicted"/>
<name>A0ABN1TIU9_9ACTN</name>
<dbReference type="SMART" id="SM00823">
    <property type="entry name" value="PKS_PP"/>
    <property type="match status" value="1"/>
</dbReference>
<keyword evidence="1" id="KW-0596">Phosphopantetheine</keyword>
<dbReference type="Gene3D" id="1.10.1200.10">
    <property type="entry name" value="ACP-like"/>
    <property type="match status" value="1"/>
</dbReference>
<dbReference type="InterPro" id="IPR020806">
    <property type="entry name" value="PKS_PP-bd"/>
</dbReference>
<dbReference type="PROSITE" id="PS50075">
    <property type="entry name" value="CARRIER"/>
    <property type="match status" value="1"/>
</dbReference>
<sequence>MTRHRMVPEWLDPDEWSETPPEDTGAVPPPDPAALAAAGPAGRTALLVDYLRREAAALLQTESERIDATRPLTSIGIGSMMGLELQQRIREATGVELDLPAVLRSPDLTALAADLADALADAPARPLAAPAGTG</sequence>
<keyword evidence="6" id="KW-1185">Reference proteome</keyword>
<evidence type="ECO:0000256" key="3">
    <source>
        <dbReference type="SAM" id="MobiDB-lite"/>
    </source>
</evidence>
<protein>
    <recommendedName>
        <fullName evidence="4">Carrier domain-containing protein</fullName>
    </recommendedName>
</protein>